<accession>A0A2T5UCV3</accession>
<feature type="region of interest" description="Disordered" evidence="1">
    <location>
        <begin position="262"/>
        <end position="281"/>
    </location>
</feature>
<name>A0A2T5UCV3_9SPHN</name>
<gene>
    <name evidence="2" type="ORF">C8J25_101845</name>
</gene>
<dbReference type="OrthoDB" id="9841516at2"/>
<dbReference type="AlphaFoldDB" id="A0A2T5UCV3"/>
<evidence type="ECO:0000313" key="2">
    <source>
        <dbReference type="EMBL" id="PTW49337.1"/>
    </source>
</evidence>
<protein>
    <submittedName>
        <fullName evidence="2">Uncharacterized protein</fullName>
    </submittedName>
</protein>
<reference evidence="2 3" key="1">
    <citation type="submission" date="2018-04" db="EMBL/GenBank/DDBJ databases">
        <title>Genomic Encyclopedia of Type Strains, Phase III (KMG-III): the genomes of soil and plant-associated and newly described type strains.</title>
        <authorList>
            <person name="Whitman W."/>
        </authorList>
    </citation>
    <scope>NUCLEOTIDE SEQUENCE [LARGE SCALE GENOMIC DNA]</scope>
    <source>
        <strain evidence="2 3">MA-olki</strain>
    </source>
</reference>
<dbReference type="EMBL" id="QAYE01000001">
    <property type="protein sequence ID" value="PTW49337.1"/>
    <property type="molecule type" value="Genomic_DNA"/>
</dbReference>
<proteinExistence type="predicted"/>
<comment type="caution">
    <text evidence="2">The sequence shown here is derived from an EMBL/GenBank/DDBJ whole genome shotgun (WGS) entry which is preliminary data.</text>
</comment>
<evidence type="ECO:0000256" key="1">
    <source>
        <dbReference type="SAM" id="MobiDB-lite"/>
    </source>
</evidence>
<evidence type="ECO:0000313" key="3">
    <source>
        <dbReference type="Proteomes" id="UP000244013"/>
    </source>
</evidence>
<dbReference type="GeneID" id="91004913"/>
<dbReference type="Proteomes" id="UP000244013">
    <property type="component" value="Unassembled WGS sequence"/>
</dbReference>
<organism evidence="2 3">
    <name type="scientific">Sphingomonas faeni</name>
    <dbReference type="NCBI Taxonomy" id="185950"/>
    <lineage>
        <taxon>Bacteria</taxon>
        <taxon>Pseudomonadati</taxon>
        <taxon>Pseudomonadota</taxon>
        <taxon>Alphaproteobacteria</taxon>
        <taxon>Sphingomonadales</taxon>
        <taxon>Sphingomonadaceae</taxon>
        <taxon>Sphingomonas</taxon>
    </lineage>
</organism>
<sequence length="281" mass="30610">MTYANRSLSTPFADDLPPPPITMGRDVGIGSVTPITVANDSTAILSNEGIYRAFVELAQNDPSYLQRLAAKFDYRAPFKQSAPIVALPISKLKTVEVGIDDKGAPKPPKGKQRVREDRAALRFSCTIQITTPKSSQISLPCWTGRAQFRSPARMLKDARDMLKDKRIGQTYHDWLVSDIIPLATAHDMMIGCLRIGTEGEGTPFSDRQVIMADRVGLEAHELDSAMLVSNAAGKQVVAKLPHFDKLTSKGNALGGGFVMQSRGSRGGDKLDWRTGDIKVDA</sequence>
<feature type="compositionally biased region" description="Basic and acidic residues" evidence="1">
    <location>
        <begin position="265"/>
        <end position="281"/>
    </location>
</feature>
<dbReference type="RefSeq" id="WP_146173281.1">
    <property type="nucleotide sequence ID" value="NZ_QAYE01000001.1"/>
</dbReference>